<dbReference type="EMBL" id="JALJOR010000012">
    <property type="protein sequence ID" value="KAK9807584.1"/>
    <property type="molecule type" value="Genomic_DNA"/>
</dbReference>
<comment type="caution">
    <text evidence="2">The sequence shown here is derived from an EMBL/GenBank/DDBJ whole genome shotgun (WGS) entry which is preliminary data.</text>
</comment>
<name>A0AAW1PIC4_9CHLO</name>
<dbReference type="Proteomes" id="UP001489004">
    <property type="component" value="Unassembled WGS sequence"/>
</dbReference>
<proteinExistence type="predicted"/>
<protein>
    <submittedName>
        <fullName evidence="2">Uncharacterized protein</fullName>
    </submittedName>
</protein>
<evidence type="ECO:0000313" key="3">
    <source>
        <dbReference type="Proteomes" id="UP001489004"/>
    </source>
</evidence>
<feature type="region of interest" description="Disordered" evidence="1">
    <location>
        <begin position="1"/>
        <end position="49"/>
    </location>
</feature>
<dbReference type="AlphaFoldDB" id="A0AAW1PIC4"/>
<organism evidence="2 3">
    <name type="scientific">[Myrmecia] bisecta</name>
    <dbReference type="NCBI Taxonomy" id="41462"/>
    <lineage>
        <taxon>Eukaryota</taxon>
        <taxon>Viridiplantae</taxon>
        <taxon>Chlorophyta</taxon>
        <taxon>core chlorophytes</taxon>
        <taxon>Trebouxiophyceae</taxon>
        <taxon>Trebouxiales</taxon>
        <taxon>Trebouxiaceae</taxon>
        <taxon>Myrmecia</taxon>
    </lineage>
</organism>
<evidence type="ECO:0000256" key="1">
    <source>
        <dbReference type="SAM" id="MobiDB-lite"/>
    </source>
</evidence>
<evidence type="ECO:0000313" key="2">
    <source>
        <dbReference type="EMBL" id="KAK9807584.1"/>
    </source>
</evidence>
<accession>A0AAW1PIC4</accession>
<sequence>MGICWSCSTSQGSGLPGVGNQNAKDAPFAHQLSARSEPGHRSIPGSISEPQLVQGTAAEGSSTDHPEFACINEAALALRRQQYLELEVEQHVYLDFTGGCLTSQQQVTEHMALLQCATAGNPHSACPAS</sequence>
<feature type="compositionally biased region" description="Polar residues" evidence="1">
    <location>
        <begin position="1"/>
        <end position="23"/>
    </location>
</feature>
<keyword evidence="3" id="KW-1185">Reference proteome</keyword>
<reference evidence="2 3" key="1">
    <citation type="journal article" date="2024" name="Nat. Commun.">
        <title>Phylogenomics reveals the evolutionary origins of lichenization in chlorophyte algae.</title>
        <authorList>
            <person name="Puginier C."/>
            <person name="Libourel C."/>
            <person name="Otte J."/>
            <person name="Skaloud P."/>
            <person name="Haon M."/>
            <person name="Grisel S."/>
            <person name="Petersen M."/>
            <person name="Berrin J.G."/>
            <person name="Delaux P.M."/>
            <person name="Dal Grande F."/>
            <person name="Keller J."/>
        </authorList>
    </citation>
    <scope>NUCLEOTIDE SEQUENCE [LARGE SCALE GENOMIC DNA]</scope>
    <source>
        <strain evidence="2 3">SAG 2043</strain>
    </source>
</reference>
<gene>
    <name evidence="2" type="ORF">WJX72_003388</name>
</gene>